<organism evidence="4 5">
    <name type="scientific">Cyanidium caldarium</name>
    <name type="common">Red alga</name>
    <dbReference type="NCBI Taxonomy" id="2771"/>
    <lineage>
        <taxon>Eukaryota</taxon>
        <taxon>Rhodophyta</taxon>
        <taxon>Bangiophyceae</taxon>
        <taxon>Cyanidiales</taxon>
        <taxon>Cyanidiaceae</taxon>
        <taxon>Cyanidium</taxon>
    </lineage>
</organism>
<dbReference type="SUPFAM" id="SSF68906">
    <property type="entry name" value="SAP domain"/>
    <property type="match status" value="1"/>
</dbReference>
<reference evidence="4 5" key="1">
    <citation type="submission" date="2022-07" db="EMBL/GenBank/DDBJ databases">
        <title>Genome-wide signatures of adaptation to extreme environments.</title>
        <authorList>
            <person name="Cho C.H."/>
            <person name="Yoon H.S."/>
        </authorList>
    </citation>
    <scope>NUCLEOTIDE SEQUENCE [LARGE SCALE GENOMIC DNA]</scope>
    <source>
        <strain evidence="4 5">DBV 063 E5</strain>
    </source>
</reference>
<feature type="domain" description="FHA" evidence="2">
    <location>
        <begin position="27"/>
        <end position="74"/>
    </location>
</feature>
<accession>A0AAV9IVV6</accession>
<dbReference type="Proteomes" id="UP001301350">
    <property type="component" value="Unassembled WGS sequence"/>
</dbReference>
<dbReference type="SUPFAM" id="SSF49879">
    <property type="entry name" value="SMAD/FHA domain"/>
    <property type="match status" value="1"/>
</dbReference>
<dbReference type="Gene3D" id="2.60.200.20">
    <property type="match status" value="1"/>
</dbReference>
<evidence type="ECO:0000259" key="2">
    <source>
        <dbReference type="PROSITE" id="PS50006"/>
    </source>
</evidence>
<feature type="region of interest" description="Disordered" evidence="1">
    <location>
        <begin position="114"/>
        <end position="158"/>
    </location>
</feature>
<feature type="compositionally biased region" description="Basic residues" evidence="1">
    <location>
        <begin position="364"/>
        <end position="373"/>
    </location>
</feature>
<evidence type="ECO:0000259" key="3">
    <source>
        <dbReference type="PROSITE" id="PS50800"/>
    </source>
</evidence>
<proteinExistence type="predicted"/>
<dbReference type="PROSITE" id="PS50800">
    <property type="entry name" value="SAP"/>
    <property type="match status" value="1"/>
</dbReference>
<dbReference type="CDD" id="cd00060">
    <property type="entry name" value="FHA"/>
    <property type="match status" value="1"/>
</dbReference>
<dbReference type="SMART" id="SM00513">
    <property type="entry name" value="SAP"/>
    <property type="match status" value="1"/>
</dbReference>
<evidence type="ECO:0000313" key="4">
    <source>
        <dbReference type="EMBL" id="KAK4536392.1"/>
    </source>
</evidence>
<gene>
    <name evidence="4" type="ORF">CDCA_CDCA08G2417</name>
</gene>
<name>A0AAV9IVV6_CYACA</name>
<dbReference type="InterPro" id="IPR036361">
    <property type="entry name" value="SAP_dom_sf"/>
</dbReference>
<feature type="compositionally biased region" description="Low complexity" evidence="1">
    <location>
        <begin position="282"/>
        <end position="294"/>
    </location>
</feature>
<feature type="region of interest" description="Disordered" evidence="1">
    <location>
        <begin position="605"/>
        <end position="634"/>
    </location>
</feature>
<dbReference type="Pfam" id="PF02037">
    <property type="entry name" value="SAP"/>
    <property type="match status" value="1"/>
</dbReference>
<feature type="domain" description="SAP" evidence="3">
    <location>
        <begin position="564"/>
        <end position="598"/>
    </location>
</feature>
<keyword evidence="5" id="KW-1185">Reference proteome</keyword>
<feature type="compositionally biased region" description="Low complexity" evidence="1">
    <location>
        <begin position="389"/>
        <end position="405"/>
    </location>
</feature>
<feature type="compositionally biased region" description="Polar residues" evidence="1">
    <location>
        <begin position="205"/>
        <end position="219"/>
    </location>
</feature>
<dbReference type="InterPro" id="IPR008984">
    <property type="entry name" value="SMAD_FHA_dom_sf"/>
</dbReference>
<dbReference type="InterPro" id="IPR003034">
    <property type="entry name" value="SAP_dom"/>
</dbReference>
<dbReference type="Pfam" id="PF00498">
    <property type="entry name" value="FHA"/>
    <property type="match status" value="1"/>
</dbReference>
<evidence type="ECO:0008006" key="6">
    <source>
        <dbReference type="Google" id="ProtNLM"/>
    </source>
</evidence>
<feature type="region of interest" description="Disordered" evidence="1">
    <location>
        <begin position="461"/>
        <end position="483"/>
    </location>
</feature>
<feature type="compositionally biased region" description="Basic and acidic residues" evidence="1">
    <location>
        <begin position="470"/>
        <end position="482"/>
    </location>
</feature>
<dbReference type="AlphaFoldDB" id="A0AAV9IVV6"/>
<protein>
    <recommendedName>
        <fullName evidence="6">SAP domain-containing protein</fullName>
    </recommendedName>
</protein>
<evidence type="ECO:0000313" key="5">
    <source>
        <dbReference type="Proteomes" id="UP001301350"/>
    </source>
</evidence>
<feature type="compositionally biased region" description="Polar residues" evidence="1">
    <location>
        <begin position="413"/>
        <end position="422"/>
    </location>
</feature>
<comment type="caution">
    <text evidence="4">The sequence shown here is derived from an EMBL/GenBank/DDBJ whole genome shotgun (WGS) entry which is preliminary data.</text>
</comment>
<sequence length="634" mass="68937">MTPVLGVRVVRRTGAAGALFDLTPETLLVGRSAECDIRLQRESVALRHVAMRVAGDGSAADRPVELCVLHDNGTGPERHLRTVVQGKTLHRGDVARLQPGDVLQVGDRRFLVEGLKSGTEDGGARSRTPRKSASRRTESRTPRSRRSSVASVGSDGGWTALLKGLGSPAVDEEFLLGRHKTGRATPVATGNGSGRRLSETARTPVESTSAHKSWESESLSVRRGGMNTRAVQSTPRRKRPPQGTETTAAATSHRLSEGMTLRRRRLSTPLVDLAETASEHQSSTPPTTSAALTPEMPGVSARPSGQPASPSPNRDKRSSGGIRRAPPRVSTPTLQRDGRRRSDVAPVRHPARFRRGTQSDGPQHRIRRAIRKRSSPWWATHRLSAHVASTTPPTLRLSPRTPPSTQRRRNKTPDTTSKSVTFADSIVGRDLHLPPGPHYSPSGTSPHRHASRLLAAKMNGSAASPLPTLRADRQVDVDDRKSSPRVARSRAELALRLFSPVLRMLSPTASLLASLFRTPQTHRAARTADAPCTERKSLTFAAEAEEKPRSSAVEIAVPVGKSRPSQMLVRELRDALRTLGADTTGLKTELVTRLEIAIQRGECRLVESQPAHSTRRQDVAAATPRHSTRSRRRR</sequence>
<dbReference type="InterPro" id="IPR000253">
    <property type="entry name" value="FHA_dom"/>
</dbReference>
<dbReference type="EMBL" id="JANCYW010000008">
    <property type="protein sequence ID" value="KAK4536392.1"/>
    <property type="molecule type" value="Genomic_DNA"/>
</dbReference>
<feature type="region of interest" description="Disordered" evidence="1">
    <location>
        <begin position="181"/>
        <end position="373"/>
    </location>
</feature>
<dbReference type="PROSITE" id="PS50006">
    <property type="entry name" value="FHA_DOMAIN"/>
    <property type="match status" value="1"/>
</dbReference>
<evidence type="ECO:0000256" key="1">
    <source>
        <dbReference type="SAM" id="MobiDB-lite"/>
    </source>
</evidence>
<dbReference type="Gene3D" id="1.10.720.30">
    <property type="entry name" value="SAP domain"/>
    <property type="match status" value="1"/>
</dbReference>
<feature type="region of interest" description="Disordered" evidence="1">
    <location>
        <begin position="385"/>
        <end position="448"/>
    </location>
</feature>